<proteinExistence type="predicted"/>
<sequence>MRTKVFLKTVALSAVILFSAMAASAANKNNLIYNSEEKDGMMVGQTVYKMDSGTLANYMKYSYKYDDQKRMTESETMKWNSQKNTWENDLRICYAYQGKSITTTYYKWNSKQKAYVLVPDMTVTMDNPSL</sequence>
<reference evidence="6" key="4">
    <citation type="submission" date="2023-03" db="EMBL/GenBank/DDBJ databases">
        <title>DFI Biobank Strains.</title>
        <authorList>
            <person name="Mostad J."/>
            <person name="Paddock L."/>
            <person name="Medina S."/>
            <person name="Waligurski E."/>
            <person name="Barat B."/>
            <person name="Smith R."/>
            <person name="Burgo V."/>
            <person name="Metcalfe C."/>
            <person name="Woodson C."/>
            <person name="Sundararajan A."/>
            <person name="Ramaswamy R."/>
            <person name="Lin H."/>
            <person name="Pamer E.G."/>
        </authorList>
    </citation>
    <scope>NUCLEOTIDE SEQUENCE</scope>
    <source>
        <strain evidence="6">DFI.9.5</strain>
    </source>
</reference>
<evidence type="ECO:0000313" key="7">
    <source>
        <dbReference type="EMBL" id="RGS35478.1"/>
    </source>
</evidence>
<dbReference type="EMBL" id="JARFID010000001">
    <property type="protein sequence ID" value="MDE8692579.1"/>
    <property type="molecule type" value="Genomic_DNA"/>
</dbReference>
<evidence type="ECO:0000313" key="8">
    <source>
        <dbReference type="Proteomes" id="UP000061809"/>
    </source>
</evidence>
<evidence type="ECO:0000313" key="12">
    <source>
        <dbReference type="Proteomes" id="UP000482653"/>
    </source>
</evidence>
<dbReference type="EMBL" id="VVYW01000016">
    <property type="protein sequence ID" value="KAA5406195.1"/>
    <property type="molecule type" value="Genomic_DNA"/>
</dbReference>
<organism evidence="2 8">
    <name type="scientific">Bacteroides cellulosilyticus</name>
    <dbReference type="NCBI Taxonomy" id="246787"/>
    <lineage>
        <taxon>Bacteria</taxon>
        <taxon>Pseudomonadati</taxon>
        <taxon>Bacteroidota</taxon>
        <taxon>Bacteroidia</taxon>
        <taxon>Bacteroidales</taxon>
        <taxon>Bacteroidaceae</taxon>
        <taxon>Bacteroides</taxon>
    </lineage>
</organism>
<gene>
    <name evidence="2" type="ORF">BcellWH2_02684</name>
    <name evidence="7" type="ORF">DWX97_16335</name>
    <name evidence="4" type="ORF">F2Y81_27325</name>
    <name evidence="3" type="ORF">F2Y86_18195</name>
    <name evidence="5" type="ORF">F2Y87_27695</name>
    <name evidence="6" type="ORF">PZH42_00500</name>
</gene>
<dbReference type="KEGG" id="bcel:BcellWH2_02684"/>
<evidence type="ECO:0000313" key="3">
    <source>
        <dbReference type="EMBL" id="KAA5406195.1"/>
    </source>
</evidence>
<dbReference type="EMBL" id="VVYX01000067">
    <property type="protein sequence ID" value="KAA5412475.1"/>
    <property type="molecule type" value="Genomic_DNA"/>
</dbReference>
<dbReference type="GeneID" id="66305970"/>
<dbReference type="Pfam" id="PF12930">
    <property type="entry name" value="DUF3836"/>
    <property type="match status" value="1"/>
</dbReference>
<evidence type="ECO:0000313" key="5">
    <source>
        <dbReference type="EMBL" id="KAA5412475.1"/>
    </source>
</evidence>
<feature type="chain" id="PRO_5013460223" evidence="1">
    <location>
        <begin position="26"/>
        <end position="130"/>
    </location>
</feature>
<evidence type="ECO:0000313" key="10">
    <source>
        <dbReference type="Proteomes" id="UP000325055"/>
    </source>
</evidence>
<dbReference type="Gene3D" id="2.40.128.720">
    <property type="match status" value="1"/>
</dbReference>
<evidence type="ECO:0000313" key="6">
    <source>
        <dbReference type="EMBL" id="MDE8692579.1"/>
    </source>
</evidence>
<dbReference type="Proteomes" id="UP000448877">
    <property type="component" value="Unassembled WGS sequence"/>
</dbReference>
<accession>A0A0N7IFD8</accession>
<dbReference type="Proteomes" id="UP000482653">
    <property type="component" value="Unassembled WGS sequence"/>
</dbReference>
<dbReference type="InterPro" id="IPR024339">
    <property type="entry name" value="DUF3836"/>
</dbReference>
<evidence type="ECO:0000313" key="11">
    <source>
        <dbReference type="Proteomes" id="UP000448877"/>
    </source>
</evidence>
<reference evidence="10 11" key="3">
    <citation type="journal article" date="2019" name="Nat. Med.">
        <title>A library of human gut bacterial isolates paired with longitudinal multiomics data enables mechanistic microbiome research.</title>
        <authorList>
            <person name="Poyet M."/>
            <person name="Groussin M."/>
            <person name="Gibbons S.M."/>
            <person name="Avila-Pacheco J."/>
            <person name="Jiang X."/>
            <person name="Kearney S.M."/>
            <person name="Perrotta A.R."/>
            <person name="Berdy B."/>
            <person name="Zhao S."/>
            <person name="Lieberman T.D."/>
            <person name="Swanson P.K."/>
            <person name="Smith M."/>
            <person name="Roesemann S."/>
            <person name="Alexander J.E."/>
            <person name="Rich S.A."/>
            <person name="Livny J."/>
            <person name="Vlamakis H."/>
            <person name="Clish C."/>
            <person name="Bullock K."/>
            <person name="Deik A."/>
            <person name="Scott J."/>
            <person name="Pierce K.A."/>
            <person name="Xavier R.J."/>
            <person name="Alm E.J."/>
        </authorList>
    </citation>
    <scope>NUCLEOTIDE SEQUENCE [LARGE SCALE GENOMIC DNA]</scope>
    <source>
        <strain evidence="4 11">BIOML-A6</strain>
        <strain evidence="3 10">BIOML-A7</strain>
        <strain evidence="5 12">BIOML-A8</strain>
    </source>
</reference>
<evidence type="ECO:0000313" key="4">
    <source>
        <dbReference type="EMBL" id="KAA5411996.1"/>
    </source>
</evidence>
<dbReference type="EMBL" id="QRVJ01000014">
    <property type="protein sequence ID" value="RGS35478.1"/>
    <property type="molecule type" value="Genomic_DNA"/>
</dbReference>
<dbReference type="Proteomes" id="UP000283341">
    <property type="component" value="Unassembled WGS sequence"/>
</dbReference>
<dbReference type="PATRIC" id="fig|246787.4.peg.2764"/>
<evidence type="ECO:0000313" key="2">
    <source>
        <dbReference type="EMBL" id="ALJ59923.1"/>
    </source>
</evidence>
<dbReference type="EMBL" id="CP012801">
    <property type="protein sequence ID" value="ALJ59923.1"/>
    <property type="molecule type" value="Genomic_DNA"/>
</dbReference>
<dbReference type="EMBL" id="VVYV01000086">
    <property type="protein sequence ID" value="KAA5411996.1"/>
    <property type="molecule type" value="Genomic_DNA"/>
</dbReference>
<dbReference type="Proteomes" id="UP001221924">
    <property type="component" value="Unassembled WGS sequence"/>
</dbReference>
<dbReference type="Proteomes" id="UP000061809">
    <property type="component" value="Chromosome"/>
</dbReference>
<dbReference type="AlphaFoldDB" id="A0A0N7IFD8"/>
<keyword evidence="1" id="KW-0732">Signal</keyword>
<name>A0A0N7IFD8_9BACE</name>
<dbReference type="eggNOG" id="ENOG502ZDM7">
    <property type="taxonomic scope" value="Bacteria"/>
</dbReference>
<evidence type="ECO:0000313" key="9">
    <source>
        <dbReference type="Proteomes" id="UP000283341"/>
    </source>
</evidence>
<protein>
    <submittedName>
        <fullName evidence="3">DUF3836 domain-containing protein</fullName>
    </submittedName>
</protein>
<dbReference type="RefSeq" id="WP_007211197.1">
    <property type="nucleotide sequence ID" value="NZ_CABMLT010000009.1"/>
</dbReference>
<dbReference type="STRING" id="246787.BcellWH2_02684"/>
<evidence type="ECO:0000256" key="1">
    <source>
        <dbReference type="SAM" id="SignalP"/>
    </source>
</evidence>
<dbReference type="Proteomes" id="UP000325055">
    <property type="component" value="Unassembled WGS sequence"/>
</dbReference>
<feature type="signal peptide" evidence="1">
    <location>
        <begin position="1"/>
        <end position="25"/>
    </location>
</feature>
<reference evidence="2 8" key="1">
    <citation type="journal article" date="2015" name="Science">
        <title>Genetic determinants of in vivo fitness and diet responsiveness in multiple human gut Bacteroides.</title>
        <authorList>
            <person name="Wu M."/>
            <person name="McNulty N.P."/>
            <person name="Rodionov D.A."/>
            <person name="Khoroshkin M.S."/>
            <person name="Griffin N.W."/>
            <person name="Cheng J."/>
            <person name="Latreille P."/>
            <person name="Kerstetter R.A."/>
            <person name="Terrapon N."/>
            <person name="Henrissat B."/>
            <person name="Osterman A.L."/>
            <person name="Gordon J.I."/>
        </authorList>
    </citation>
    <scope>NUCLEOTIDE SEQUENCE [LARGE SCALE GENOMIC DNA]</scope>
    <source>
        <strain evidence="2 8">WH2</strain>
    </source>
</reference>
<reference evidence="7 9" key="2">
    <citation type="submission" date="2018-08" db="EMBL/GenBank/DDBJ databases">
        <title>A genome reference for cultivated species of the human gut microbiota.</title>
        <authorList>
            <person name="Zou Y."/>
            <person name="Xue W."/>
            <person name="Luo G."/>
        </authorList>
    </citation>
    <scope>NUCLEOTIDE SEQUENCE [LARGE SCALE GENOMIC DNA]</scope>
    <source>
        <strain evidence="7 9">AF22-3AC</strain>
    </source>
</reference>